<evidence type="ECO:0000256" key="5">
    <source>
        <dbReference type="ARBA" id="ARBA00023274"/>
    </source>
</evidence>
<dbReference type="GO" id="GO:0005840">
    <property type="term" value="C:ribosome"/>
    <property type="evidence" value="ECO:0007669"/>
    <property type="project" value="UniProtKB-KW"/>
</dbReference>
<dbReference type="NCBIfam" id="NF004363">
    <property type="entry name" value="PRK05738.2-4"/>
    <property type="match status" value="1"/>
</dbReference>
<evidence type="ECO:0000256" key="3">
    <source>
        <dbReference type="ARBA" id="ARBA00022884"/>
    </source>
</evidence>
<dbReference type="HAMAP" id="MF_01369_B">
    <property type="entry name" value="Ribosomal_uL23_B"/>
    <property type="match status" value="1"/>
</dbReference>
<proteinExistence type="inferred from homology"/>
<evidence type="ECO:0000313" key="9">
    <source>
        <dbReference type="Proteomes" id="UP000027341"/>
    </source>
</evidence>
<evidence type="ECO:0000256" key="2">
    <source>
        <dbReference type="ARBA" id="ARBA00022730"/>
    </source>
</evidence>
<comment type="function">
    <text evidence="6">One of the early assembly proteins it binds 23S rRNA. One of the proteins that surrounds the polypeptide exit tunnel on the outside of the ribosome. Forms the main docking site for trigger factor binding to the ribosome.</text>
</comment>
<comment type="subunit">
    <text evidence="6">Part of the 50S ribosomal subunit. Contacts protein L29, and trigger factor when it is bound to the ribosome.</text>
</comment>
<gene>
    <name evidence="6 8" type="primary">rplW</name>
    <name evidence="8" type="ORF">EI16_05605</name>
</gene>
<dbReference type="EMBL" id="JMIU01000001">
    <property type="protein sequence ID" value="KDN95772.1"/>
    <property type="molecule type" value="Genomic_DNA"/>
</dbReference>
<dbReference type="Pfam" id="PF00276">
    <property type="entry name" value="Ribosomal_L23"/>
    <property type="match status" value="1"/>
</dbReference>
<reference evidence="8 9" key="1">
    <citation type="submission" date="2014-04" db="EMBL/GenBank/DDBJ databases">
        <title>Draft genome sequence of Hydrogenovibrio marinus MH-110, a model organism for aerobic H2 metabolism.</title>
        <authorList>
            <person name="Cha H.J."/>
            <person name="Jo B.H."/>
            <person name="Hwang B.H."/>
        </authorList>
    </citation>
    <scope>NUCLEOTIDE SEQUENCE [LARGE SCALE GENOMIC DNA]</scope>
    <source>
        <strain evidence="8 9">MH-110</strain>
    </source>
</reference>
<dbReference type="GO" id="GO:1990904">
    <property type="term" value="C:ribonucleoprotein complex"/>
    <property type="evidence" value="ECO:0007669"/>
    <property type="project" value="UniProtKB-KW"/>
</dbReference>
<dbReference type="InterPro" id="IPR012678">
    <property type="entry name" value="Ribosomal_uL23/eL15/eS24_sf"/>
</dbReference>
<keyword evidence="2 6" id="KW-0699">rRNA-binding</keyword>
<dbReference type="GO" id="GO:0006412">
    <property type="term" value="P:translation"/>
    <property type="evidence" value="ECO:0007669"/>
    <property type="project" value="UniProtKB-UniRule"/>
</dbReference>
<evidence type="ECO:0000256" key="4">
    <source>
        <dbReference type="ARBA" id="ARBA00022980"/>
    </source>
</evidence>
<dbReference type="InterPro" id="IPR001014">
    <property type="entry name" value="Ribosomal_uL23_CS"/>
</dbReference>
<evidence type="ECO:0000256" key="6">
    <source>
        <dbReference type="HAMAP-Rule" id="MF_01369"/>
    </source>
</evidence>
<dbReference type="Proteomes" id="UP000027341">
    <property type="component" value="Unassembled WGS sequence"/>
</dbReference>
<sequence>MSQERILKVLLAPHVSEKSARLADASEQYIFRVLPSATKPEVKMAVESLFDVKVQSVNMINIKGKKKVFKGRVGKRNDIKKAIVRLAPGQEIDFVGAE</sequence>
<dbReference type="FunFam" id="3.30.70.330:FF:000001">
    <property type="entry name" value="50S ribosomal protein L23"/>
    <property type="match status" value="1"/>
</dbReference>
<dbReference type="RefSeq" id="WP_029910545.1">
    <property type="nucleotide sequence ID" value="NZ_AP020335.1"/>
</dbReference>
<dbReference type="InterPro" id="IPR012677">
    <property type="entry name" value="Nucleotide-bd_a/b_plait_sf"/>
</dbReference>
<keyword evidence="5 6" id="KW-0687">Ribonucleoprotein</keyword>
<dbReference type="STRING" id="28885.EI16_05605"/>
<evidence type="ECO:0000256" key="7">
    <source>
        <dbReference type="RuleBase" id="RU003934"/>
    </source>
</evidence>
<dbReference type="GO" id="GO:0019843">
    <property type="term" value="F:rRNA binding"/>
    <property type="evidence" value="ECO:0007669"/>
    <property type="project" value="UniProtKB-UniRule"/>
</dbReference>
<dbReference type="SUPFAM" id="SSF54189">
    <property type="entry name" value="Ribosomal proteins S24e, L23 and L15e"/>
    <property type="match status" value="1"/>
</dbReference>
<organism evidence="8 9">
    <name type="scientific">Hydrogenovibrio marinus</name>
    <dbReference type="NCBI Taxonomy" id="28885"/>
    <lineage>
        <taxon>Bacteria</taxon>
        <taxon>Pseudomonadati</taxon>
        <taxon>Pseudomonadota</taxon>
        <taxon>Gammaproteobacteria</taxon>
        <taxon>Thiotrichales</taxon>
        <taxon>Piscirickettsiaceae</taxon>
        <taxon>Hydrogenovibrio</taxon>
    </lineage>
</organism>
<comment type="caution">
    <text evidence="8">The sequence shown here is derived from an EMBL/GenBank/DDBJ whole genome shotgun (WGS) entry which is preliminary data.</text>
</comment>
<evidence type="ECO:0000256" key="1">
    <source>
        <dbReference type="ARBA" id="ARBA00006700"/>
    </source>
</evidence>
<protein>
    <recommendedName>
        <fullName evidence="6">Large ribosomal subunit protein uL23</fullName>
    </recommendedName>
</protein>
<dbReference type="GO" id="GO:0003735">
    <property type="term" value="F:structural constituent of ribosome"/>
    <property type="evidence" value="ECO:0007669"/>
    <property type="project" value="InterPro"/>
</dbReference>
<dbReference type="PANTHER" id="PTHR11620">
    <property type="entry name" value="60S RIBOSOMAL PROTEIN L23A"/>
    <property type="match status" value="1"/>
</dbReference>
<dbReference type="InterPro" id="IPR013025">
    <property type="entry name" value="Ribosomal_uL23-like"/>
</dbReference>
<evidence type="ECO:0000313" key="8">
    <source>
        <dbReference type="EMBL" id="KDN95772.1"/>
    </source>
</evidence>
<dbReference type="NCBIfam" id="NF004359">
    <property type="entry name" value="PRK05738.1-3"/>
    <property type="match status" value="1"/>
</dbReference>
<keyword evidence="4 6" id="KW-0689">Ribosomal protein</keyword>
<name>A0A066ZQL0_HYDMR</name>
<dbReference type="PROSITE" id="PS00050">
    <property type="entry name" value="RIBOSOMAL_L23"/>
    <property type="match status" value="1"/>
</dbReference>
<keyword evidence="9" id="KW-1185">Reference proteome</keyword>
<accession>A0A066ZQL0</accession>
<dbReference type="Gene3D" id="3.30.70.330">
    <property type="match status" value="1"/>
</dbReference>
<comment type="similarity">
    <text evidence="1 6 7">Belongs to the universal ribosomal protein uL23 family.</text>
</comment>
<keyword evidence="3 6" id="KW-0694">RNA-binding</keyword>
<dbReference type="AlphaFoldDB" id="A0A066ZQL0"/>